<evidence type="ECO:0000256" key="3">
    <source>
        <dbReference type="ARBA" id="ARBA00011738"/>
    </source>
</evidence>
<evidence type="ECO:0000259" key="10">
    <source>
        <dbReference type="Pfam" id="PF00155"/>
    </source>
</evidence>
<dbReference type="Gene3D" id="3.40.640.10">
    <property type="entry name" value="Type I PLP-dependent aspartate aminotransferase-like (Major domain)"/>
    <property type="match status" value="1"/>
</dbReference>
<keyword evidence="12" id="KW-1185">Reference proteome</keyword>
<dbReference type="Pfam" id="PF00155">
    <property type="entry name" value="Aminotran_1_2"/>
    <property type="match status" value="1"/>
</dbReference>
<dbReference type="CDD" id="cd00609">
    <property type="entry name" value="AAT_like"/>
    <property type="match status" value="1"/>
</dbReference>
<dbReference type="InterPro" id="IPR004839">
    <property type="entry name" value="Aminotransferase_I/II_large"/>
</dbReference>
<dbReference type="RefSeq" id="WP_203824091.1">
    <property type="nucleotide sequence ID" value="NZ_BAAATY010000001.1"/>
</dbReference>
<dbReference type="NCBIfam" id="NF002877">
    <property type="entry name" value="PRK03317.1"/>
    <property type="match status" value="1"/>
</dbReference>
<dbReference type="InterPro" id="IPR005861">
    <property type="entry name" value="HisP_aminotrans"/>
</dbReference>
<evidence type="ECO:0000256" key="8">
    <source>
        <dbReference type="ARBA" id="ARBA00023102"/>
    </source>
</evidence>
<dbReference type="InterPro" id="IPR015424">
    <property type="entry name" value="PyrdxlP-dep_Trfase"/>
</dbReference>
<evidence type="ECO:0000256" key="1">
    <source>
        <dbReference type="ARBA" id="ARBA00001933"/>
    </source>
</evidence>
<dbReference type="SUPFAM" id="SSF53383">
    <property type="entry name" value="PLP-dependent transferases"/>
    <property type="match status" value="1"/>
</dbReference>
<evidence type="ECO:0000256" key="9">
    <source>
        <dbReference type="HAMAP-Rule" id="MF_01023"/>
    </source>
</evidence>
<comment type="similarity">
    <text evidence="2 9">Belongs to the class-II pyridoxal-phosphate-dependent aminotransferase family. Histidinol-phosphate aminotransferase subfamily.</text>
</comment>
<comment type="caution">
    <text evidence="11">The sequence shown here is derived from an EMBL/GenBank/DDBJ whole genome shotgun (WGS) entry which is preliminary data.</text>
</comment>
<dbReference type="GO" id="GO:0008483">
    <property type="term" value="F:transaminase activity"/>
    <property type="evidence" value="ECO:0007669"/>
    <property type="project" value="UniProtKB-KW"/>
</dbReference>
<dbReference type="InterPro" id="IPR015421">
    <property type="entry name" value="PyrdxlP-dep_Trfase_major"/>
</dbReference>
<comment type="catalytic activity">
    <reaction evidence="9">
        <text>L-histidinol phosphate + 2-oxoglutarate = 3-(imidazol-4-yl)-2-oxopropyl phosphate + L-glutamate</text>
        <dbReference type="Rhea" id="RHEA:23744"/>
        <dbReference type="ChEBI" id="CHEBI:16810"/>
        <dbReference type="ChEBI" id="CHEBI:29985"/>
        <dbReference type="ChEBI" id="CHEBI:57766"/>
        <dbReference type="ChEBI" id="CHEBI:57980"/>
        <dbReference type="EC" id="2.6.1.9"/>
    </reaction>
</comment>
<keyword evidence="7 9" id="KW-0663">Pyridoxal phosphate</keyword>
<evidence type="ECO:0000313" key="12">
    <source>
        <dbReference type="Proteomes" id="UP000624709"/>
    </source>
</evidence>
<dbReference type="PANTHER" id="PTHR42885:SF2">
    <property type="entry name" value="HISTIDINOL-PHOSPHATE AMINOTRANSFERASE"/>
    <property type="match status" value="1"/>
</dbReference>
<dbReference type="PROSITE" id="PS00599">
    <property type="entry name" value="AA_TRANSFER_CLASS_2"/>
    <property type="match status" value="1"/>
</dbReference>
<keyword evidence="5 9" id="KW-0028">Amino-acid biosynthesis</keyword>
<evidence type="ECO:0000256" key="2">
    <source>
        <dbReference type="ARBA" id="ARBA00007970"/>
    </source>
</evidence>
<dbReference type="InterPro" id="IPR015422">
    <property type="entry name" value="PyrdxlP-dep_Trfase_small"/>
</dbReference>
<dbReference type="Gene3D" id="3.90.1150.10">
    <property type="entry name" value="Aspartate Aminotransferase, domain 1"/>
    <property type="match status" value="1"/>
</dbReference>
<feature type="modified residue" description="N6-(pyridoxal phosphate)lysine" evidence="9">
    <location>
        <position position="223"/>
    </location>
</feature>
<keyword evidence="4 9" id="KW-0032">Aminotransferase</keyword>
<evidence type="ECO:0000256" key="5">
    <source>
        <dbReference type="ARBA" id="ARBA00022605"/>
    </source>
</evidence>
<evidence type="ECO:0000313" key="11">
    <source>
        <dbReference type="EMBL" id="GIE65007.1"/>
    </source>
</evidence>
<dbReference type="EC" id="2.6.1.9" evidence="9"/>
<accession>A0ABQ4B353</accession>
<keyword evidence="8 9" id="KW-0368">Histidine biosynthesis</keyword>
<proteinExistence type="inferred from homology"/>
<sequence>MTTIDDLPIRDDLRGKSPYGAPQLDVAVRLNTNENSYPVPEDVVEAIGKAVQAELRDLNRYPDRDAVALRTELASYLGHGLSTTNVWAANGSNEVQQQLLQTFAGPGRKALGFGPSYSMHPLLAAGTGTEWIGALRDPDFGLDPARAVAEIEKHDPDVIFLCSPNNPTGTALDPAVVDAVLGAAKGMVIVDEAYTEFARPGTPSALTLLPEHPRLVVSRTMSKAFGFAGGRLGYLAADPAVVDAVQLVRLPYHLSAITQAAARAAVVHRDSLLVTVEAIKEQRDRIVTTLRSRGVKVADSDANFVLFATADDQKAAWQAFLDRGVLIRDVGLTGWLRVTAGTESETSAFLNAAEEILS</sequence>
<evidence type="ECO:0000256" key="6">
    <source>
        <dbReference type="ARBA" id="ARBA00022679"/>
    </source>
</evidence>
<comment type="subunit">
    <text evidence="3 9">Homodimer.</text>
</comment>
<dbReference type="NCBIfam" id="TIGR01141">
    <property type="entry name" value="hisC"/>
    <property type="match status" value="1"/>
</dbReference>
<comment type="cofactor">
    <cofactor evidence="1 9">
        <name>pyridoxal 5'-phosphate</name>
        <dbReference type="ChEBI" id="CHEBI:597326"/>
    </cofactor>
</comment>
<protein>
    <recommendedName>
        <fullName evidence="9">Histidinol-phosphate aminotransferase</fullName>
        <ecNumber evidence="9">2.6.1.9</ecNumber>
    </recommendedName>
    <alternativeName>
        <fullName evidence="9">Imidazole acetol-phosphate transaminase</fullName>
    </alternativeName>
</protein>
<evidence type="ECO:0000256" key="4">
    <source>
        <dbReference type="ARBA" id="ARBA00022576"/>
    </source>
</evidence>
<feature type="domain" description="Aminotransferase class I/classII large" evidence="10">
    <location>
        <begin position="28"/>
        <end position="349"/>
    </location>
</feature>
<comment type="pathway">
    <text evidence="9">Amino-acid biosynthesis; L-histidine biosynthesis; L-histidine from 5-phospho-alpha-D-ribose 1-diphosphate: step 7/9.</text>
</comment>
<reference evidence="11 12" key="1">
    <citation type="submission" date="2021-01" db="EMBL/GenBank/DDBJ databases">
        <title>Whole genome shotgun sequence of Actinoplanes palleronii NBRC 14916.</title>
        <authorList>
            <person name="Komaki H."/>
            <person name="Tamura T."/>
        </authorList>
    </citation>
    <scope>NUCLEOTIDE SEQUENCE [LARGE SCALE GENOMIC DNA]</scope>
    <source>
        <strain evidence="11 12">NBRC 14916</strain>
    </source>
</reference>
<gene>
    <name evidence="11" type="primary">hisC_1</name>
    <name evidence="9" type="synonym">hisC</name>
    <name evidence="11" type="ORF">Apa02nite_011150</name>
</gene>
<dbReference type="HAMAP" id="MF_01023">
    <property type="entry name" value="HisC_aminotrans_2"/>
    <property type="match status" value="1"/>
</dbReference>
<keyword evidence="6 9" id="KW-0808">Transferase</keyword>
<dbReference type="PANTHER" id="PTHR42885">
    <property type="entry name" value="HISTIDINOL-PHOSPHATE AMINOTRANSFERASE-RELATED"/>
    <property type="match status" value="1"/>
</dbReference>
<dbReference type="InterPro" id="IPR001917">
    <property type="entry name" value="Aminotrans_II_pyridoxalP_BS"/>
</dbReference>
<dbReference type="EMBL" id="BOMS01000014">
    <property type="protein sequence ID" value="GIE65007.1"/>
    <property type="molecule type" value="Genomic_DNA"/>
</dbReference>
<evidence type="ECO:0000256" key="7">
    <source>
        <dbReference type="ARBA" id="ARBA00022898"/>
    </source>
</evidence>
<dbReference type="Proteomes" id="UP000624709">
    <property type="component" value="Unassembled WGS sequence"/>
</dbReference>
<organism evidence="11 12">
    <name type="scientific">Actinoplanes palleronii</name>
    <dbReference type="NCBI Taxonomy" id="113570"/>
    <lineage>
        <taxon>Bacteria</taxon>
        <taxon>Bacillati</taxon>
        <taxon>Actinomycetota</taxon>
        <taxon>Actinomycetes</taxon>
        <taxon>Micromonosporales</taxon>
        <taxon>Micromonosporaceae</taxon>
        <taxon>Actinoplanes</taxon>
    </lineage>
</organism>
<name>A0ABQ4B353_9ACTN</name>